<evidence type="ECO:0000313" key="6">
    <source>
        <dbReference type="Proteomes" id="UP000011087"/>
    </source>
</evidence>
<keyword evidence="6" id="KW-1185">Reference proteome</keyword>
<dbReference type="OMA" id="QTSHNTE"/>
<evidence type="ECO:0000256" key="2">
    <source>
        <dbReference type="PROSITE-ProRule" id="PRU00283"/>
    </source>
</evidence>
<dbReference type="HOGENOM" id="CLU_2270830_0_0_1"/>
<evidence type="ECO:0000256" key="1">
    <source>
        <dbReference type="ARBA" id="ARBA00004229"/>
    </source>
</evidence>
<dbReference type="InterPro" id="IPR036961">
    <property type="entry name" value="Kinesin_motor_dom_sf"/>
</dbReference>
<dbReference type="InterPro" id="IPR001752">
    <property type="entry name" value="Kinesin_motor_dom"/>
</dbReference>
<dbReference type="GO" id="GO:0005524">
    <property type="term" value="F:ATP binding"/>
    <property type="evidence" value="ECO:0007669"/>
    <property type="project" value="UniProtKB-UniRule"/>
</dbReference>
<comment type="similarity">
    <text evidence="2">Belongs to the TRAFAC class myosin-kinesin ATPase superfamily. Kinesin family.</text>
</comment>
<feature type="binding site" evidence="2">
    <location>
        <begin position="38"/>
        <end position="45"/>
    </location>
    <ligand>
        <name>ATP</name>
        <dbReference type="ChEBI" id="CHEBI:30616"/>
    </ligand>
</feature>
<dbReference type="GO" id="GO:0009507">
    <property type="term" value="C:chloroplast"/>
    <property type="evidence" value="ECO:0007669"/>
    <property type="project" value="UniProtKB-SubCell"/>
</dbReference>
<feature type="domain" description="Kinesin motor" evidence="3">
    <location>
        <begin position="1"/>
        <end position="103"/>
    </location>
</feature>
<dbReference type="Gene3D" id="3.40.850.10">
    <property type="entry name" value="Kinesin motor domain"/>
    <property type="match status" value="1"/>
</dbReference>
<dbReference type="RefSeq" id="XP_005836117.1">
    <property type="nucleotide sequence ID" value="XM_005836060.1"/>
</dbReference>
<feature type="non-terminal residue" evidence="4">
    <location>
        <position position="103"/>
    </location>
</feature>
<dbReference type="STRING" id="905079.L1JLC1"/>
<keyword evidence="2" id="KW-0505">Motor protein</keyword>
<dbReference type="Proteomes" id="UP000011087">
    <property type="component" value="Unassembled WGS sequence"/>
</dbReference>
<dbReference type="PaxDb" id="55529-EKX49137"/>
<feature type="non-terminal residue" evidence="4">
    <location>
        <position position="1"/>
    </location>
</feature>
<reference evidence="4 6" key="1">
    <citation type="journal article" date="2012" name="Nature">
        <title>Algal genomes reveal evolutionary mosaicism and the fate of nucleomorphs.</title>
        <authorList>
            <consortium name="DOE Joint Genome Institute"/>
            <person name="Curtis B.A."/>
            <person name="Tanifuji G."/>
            <person name="Burki F."/>
            <person name="Gruber A."/>
            <person name="Irimia M."/>
            <person name="Maruyama S."/>
            <person name="Arias M.C."/>
            <person name="Ball S.G."/>
            <person name="Gile G.H."/>
            <person name="Hirakawa Y."/>
            <person name="Hopkins J.F."/>
            <person name="Kuo A."/>
            <person name="Rensing S.A."/>
            <person name="Schmutz J."/>
            <person name="Symeonidi A."/>
            <person name="Elias M."/>
            <person name="Eveleigh R.J."/>
            <person name="Herman E.K."/>
            <person name="Klute M.J."/>
            <person name="Nakayama T."/>
            <person name="Obornik M."/>
            <person name="Reyes-Prieto A."/>
            <person name="Armbrust E.V."/>
            <person name="Aves S.J."/>
            <person name="Beiko R.G."/>
            <person name="Coutinho P."/>
            <person name="Dacks J.B."/>
            <person name="Durnford D.G."/>
            <person name="Fast N.M."/>
            <person name="Green B.R."/>
            <person name="Grisdale C.J."/>
            <person name="Hempel F."/>
            <person name="Henrissat B."/>
            <person name="Hoppner M.P."/>
            <person name="Ishida K."/>
            <person name="Kim E."/>
            <person name="Koreny L."/>
            <person name="Kroth P.G."/>
            <person name="Liu Y."/>
            <person name="Malik S.B."/>
            <person name="Maier U.G."/>
            <person name="McRose D."/>
            <person name="Mock T."/>
            <person name="Neilson J.A."/>
            <person name="Onodera N.T."/>
            <person name="Poole A.M."/>
            <person name="Pritham E.J."/>
            <person name="Richards T.A."/>
            <person name="Rocap G."/>
            <person name="Roy S.W."/>
            <person name="Sarai C."/>
            <person name="Schaack S."/>
            <person name="Shirato S."/>
            <person name="Slamovits C.H."/>
            <person name="Spencer D.F."/>
            <person name="Suzuki S."/>
            <person name="Worden A.Z."/>
            <person name="Zauner S."/>
            <person name="Barry K."/>
            <person name="Bell C."/>
            <person name="Bharti A.K."/>
            <person name="Crow J.A."/>
            <person name="Grimwood J."/>
            <person name="Kramer R."/>
            <person name="Lindquist E."/>
            <person name="Lucas S."/>
            <person name="Salamov A."/>
            <person name="McFadden G.I."/>
            <person name="Lane C.E."/>
            <person name="Keeling P.J."/>
            <person name="Gray M.W."/>
            <person name="Grigoriev I.V."/>
            <person name="Archibald J.M."/>
        </authorList>
    </citation>
    <scope>NUCLEOTIDE SEQUENCE</scope>
    <source>
        <strain evidence="4 6">CCMP2712</strain>
    </source>
</reference>
<dbReference type="InterPro" id="IPR027640">
    <property type="entry name" value="Kinesin-like_fam"/>
</dbReference>
<organism evidence="4">
    <name type="scientific">Guillardia theta (strain CCMP2712)</name>
    <name type="common">Cryptophyte</name>
    <dbReference type="NCBI Taxonomy" id="905079"/>
    <lineage>
        <taxon>Eukaryota</taxon>
        <taxon>Cryptophyceae</taxon>
        <taxon>Pyrenomonadales</taxon>
        <taxon>Geminigeraceae</taxon>
        <taxon>Guillardia</taxon>
    </lineage>
</organism>
<evidence type="ECO:0000313" key="5">
    <source>
        <dbReference type="EnsemblProtists" id="EKX49137"/>
    </source>
</evidence>
<dbReference type="PANTHER" id="PTHR24115">
    <property type="entry name" value="KINESIN-RELATED"/>
    <property type="match status" value="1"/>
</dbReference>
<dbReference type="SUPFAM" id="SSF52540">
    <property type="entry name" value="P-loop containing nucleoside triphosphate hydrolases"/>
    <property type="match status" value="1"/>
</dbReference>
<dbReference type="AlphaFoldDB" id="L1JLC1"/>
<evidence type="ECO:0000259" key="3">
    <source>
        <dbReference type="PROSITE" id="PS50067"/>
    </source>
</evidence>
<keyword evidence="2" id="KW-0067">ATP-binding</keyword>
<dbReference type="GO" id="GO:0008017">
    <property type="term" value="F:microtubule binding"/>
    <property type="evidence" value="ECO:0007669"/>
    <property type="project" value="InterPro"/>
</dbReference>
<name>L1JLC1_GUITC</name>
<reference evidence="5" key="3">
    <citation type="submission" date="2016-03" db="UniProtKB">
        <authorList>
            <consortium name="EnsemblProtists"/>
        </authorList>
    </citation>
    <scope>IDENTIFICATION</scope>
</reference>
<dbReference type="InterPro" id="IPR027417">
    <property type="entry name" value="P-loop_NTPase"/>
</dbReference>
<dbReference type="EnsemblProtists" id="EKX49137">
    <property type="protein sequence ID" value="EKX49137"/>
    <property type="gene ID" value="GUITHDRAFT_55228"/>
</dbReference>
<gene>
    <name evidence="4" type="ORF">GUITHDRAFT_55228</name>
</gene>
<accession>L1JLC1</accession>
<dbReference type="eggNOG" id="KOG0243">
    <property type="taxonomic scope" value="Eukaryota"/>
</dbReference>
<reference evidence="6" key="2">
    <citation type="submission" date="2012-11" db="EMBL/GenBank/DDBJ databases">
        <authorList>
            <person name="Kuo A."/>
            <person name="Curtis B.A."/>
            <person name="Tanifuji G."/>
            <person name="Burki F."/>
            <person name="Gruber A."/>
            <person name="Irimia M."/>
            <person name="Maruyama S."/>
            <person name="Arias M.C."/>
            <person name="Ball S.G."/>
            <person name="Gile G.H."/>
            <person name="Hirakawa Y."/>
            <person name="Hopkins J.F."/>
            <person name="Rensing S.A."/>
            <person name="Schmutz J."/>
            <person name="Symeonidi A."/>
            <person name="Elias M."/>
            <person name="Eveleigh R.J."/>
            <person name="Herman E.K."/>
            <person name="Klute M.J."/>
            <person name="Nakayama T."/>
            <person name="Obornik M."/>
            <person name="Reyes-Prieto A."/>
            <person name="Armbrust E.V."/>
            <person name="Aves S.J."/>
            <person name="Beiko R.G."/>
            <person name="Coutinho P."/>
            <person name="Dacks J.B."/>
            <person name="Durnford D.G."/>
            <person name="Fast N.M."/>
            <person name="Green B.R."/>
            <person name="Grisdale C."/>
            <person name="Hempe F."/>
            <person name="Henrissat B."/>
            <person name="Hoppner M.P."/>
            <person name="Ishida K.-I."/>
            <person name="Kim E."/>
            <person name="Koreny L."/>
            <person name="Kroth P.G."/>
            <person name="Liu Y."/>
            <person name="Malik S.-B."/>
            <person name="Maier U.G."/>
            <person name="McRose D."/>
            <person name="Mock T."/>
            <person name="Neilson J.A."/>
            <person name="Onodera N.T."/>
            <person name="Poole A.M."/>
            <person name="Pritham E.J."/>
            <person name="Richards T.A."/>
            <person name="Rocap G."/>
            <person name="Roy S.W."/>
            <person name="Sarai C."/>
            <person name="Schaack S."/>
            <person name="Shirato S."/>
            <person name="Slamovits C.H."/>
            <person name="Spencer D.F."/>
            <person name="Suzuki S."/>
            <person name="Worden A.Z."/>
            <person name="Zauner S."/>
            <person name="Barry K."/>
            <person name="Bell C."/>
            <person name="Bharti A.K."/>
            <person name="Crow J.A."/>
            <person name="Grimwood J."/>
            <person name="Kramer R."/>
            <person name="Lindquist E."/>
            <person name="Lucas S."/>
            <person name="Salamov A."/>
            <person name="McFadden G.I."/>
            <person name="Lane C.E."/>
            <person name="Keeling P.J."/>
            <person name="Gray M.W."/>
            <person name="Grigoriev I.V."/>
            <person name="Archibald J.M."/>
        </authorList>
    </citation>
    <scope>NUCLEOTIDE SEQUENCE</scope>
    <source>
        <strain evidence="6">CCMP2712</strain>
    </source>
</reference>
<dbReference type="GO" id="GO:0007018">
    <property type="term" value="P:microtubule-based movement"/>
    <property type="evidence" value="ECO:0007669"/>
    <property type="project" value="InterPro"/>
</dbReference>
<evidence type="ECO:0000313" key="4">
    <source>
        <dbReference type="EMBL" id="EKX49137.1"/>
    </source>
</evidence>
<proteinExistence type="inferred from homology"/>
<dbReference type="KEGG" id="gtt:GUITHDRAFT_55228"/>
<sequence>FDSVFDETSSNQRVFDTLVSPLVHKMIDGYKCVCVAYGQSGAGKSHTMGTDSSSLDSGCISQACRQLFDFMSADTCRCTWSVSATCLELKDDAVRDLLEADPA</sequence>
<comment type="subcellular location">
    <subcellularLocation>
        <location evidence="1">Plastid</location>
        <location evidence="1">Chloroplast</location>
    </subcellularLocation>
</comment>
<dbReference type="PROSITE" id="PS50067">
    <property type="entry name" value="KINESIN_MOTOR_2"/>
    <property type="match status" value="1"/>
</dbReference>
<protein>
    <recommendedName>
        <fullName evidence="3">Kinesin motor domain-containing protein</fullName>
    </recommendedName>
</protein>
<dbReference type="OrthoDB" id="3176171at2759"/>
<dbReference type="GO" id="GO:0005874">
    <property type="term" value="C:microtubule"/>
    <property type="evidence" value="ECO:0007669"/>
    <property type="project" value="TreeGrafter"/>
</dbReference>
<dbReference type="Pfam" id="PF00225">
    <property type="entry name" value="Kinesin"/>
    <property type="match status" value="1"/>
</dbReference>
<dbReference type="GeneID" id="17305808"/>
<dbReference type="GO" id="GO:0005871">
    <property type="term" value="C:kinesin complex"/>
    <property type="evidence" value="ECO:0007669"/>
    <property type="project" value="TreeGrafter"/>
</dbReference>
<keyword evidence="2" id="KW-0547">Nucleotide-binding</keyword>
<dbReference type="GO" id="GO:0016887">
    <property type="term" value="F:ATP hydrolysis activity"/>
    <property type="evidence" value="ECO:0007669"/>
    <property type="project" value="TreeGrafter"/>
</dbReference>
<dbReference type="GO" id="GO:0003777">
    <property type="term" value="F:microtubule motor activity"/>
    <property type="evidence" value="ECO:0007669"/>
    <property type="project" value="InterPro"/>
</dbReference>
<dbReference type="EMBL" id="JH992983">
    <property type="protein sequence ID" value="EKX49137.1"/>
    <property type="molecule type" value="Genomic_DNA"/>
</dbReference>